<reference evidence="6 7" key="1">
    <citation type="submission" date="2024-11" db="EMBL/GenBank/DDBJ databases">
        <title>Chromosome-level genome assembly of Eucalyptus globulus Labill. provides insights into its genome evolution.</title>
        <authorList>
            <person name="Li X."/>
        </authorList>
    </citation>
    <scope>NUCLEOTIDE SEQUENCE [LARGE SCALE GENOMIC DNA]</scope>
    <source>
        <strain evidence="6">CL2024</strain>
        <tissue evidence="6">Fresh tender leaves</tissue>
    </source>
</reference>
<evidence type="ECO:0000256" key="1">
    <source>
        <dbReference type="ARBA" id="ARBA00023016"/>
    </source>
</evidence>
<evidence type="ECO:0000256" key="2">
    <source>
        <dbReference type="PROSITE-ProRule" id="PRU00285"/>
    </source>
</evidence>
<evidence type="ECO:0000256" key="3">
    <source>
        <dbReference type="RuleBase" id="RU003616"/>
    </source>
</evidence>
<evidence type="ECO:0000259" key="5">
    <source>
        <dbReference type="PROSITE" id="PS01031"/>
    </source>
</evidence>
<dbReference type="PROSITE" id="PS01031">
    <property type="entry name" value="SHSP"/>
    <property type="match status" value="1"/>
</dbReference>
<dbReference type="InterPro" id="IPR031107">
    <property type="entry name" value="Small_HSP"/>
</dbReference>
<keyword evidence="7" id="KW-1185">Reference proteome</keyword>
<organism evidence="6 7">
    <name type="scientific">Eucalyptus globulus</name>
    <name type="common">Tasmanian blue gum</name>
    <dbReference type="NCBI Taxonomy" id="34317"/>
    <lineage>
        <taxon>Eukaryota</taxon>
        <taxon>Viridiplantae</taxon>
        <taxon>Streptophyta</taxon>
        <taxon>Embryophyta</taxon>
        <taxon>Tracheophyta</taxon>
        <taxon>Spermatophyta</taxon>
        <taxon>Magnoliopsida</taxon>
        <taxon>eudicotyledons</taxon>
        <taxon>Gunneridae</taxon>
        <taxon>Pentapetalae</taxon>
        <taxon>rosids</taxon>
        <taxon>malvids</taxon>
        <taxon>Myrtales</taxon>
        <taxon>Myrtaceae</taxon>
        <taxon>Myrtoideae</taxon>
        <taxon>Eucalypteae</taxon>
        <taxon>Eucalyptus</taxon>
    </lineage>
</organism>
<dbReference type="InterPro" id="IPR002068">
    <property type="entry name" value="A-crystallin/Hsp20_dom"/>
</dbReference>
<name>A0ABD3IQV3_EUCGL</name>
<dbReference type="CDD" id="cd06464">
    <property type="entry name" value="ACD_sHsps-like"/>
    <property type="match status" value="1"/>
</dbReference>
<feature type="compositionally biased region" description="Acidic residues" evidence="4">
    <location>
        <begin position="107"/>
        <end position="116"/>
    </location>
</feature>
<protein>
    <recommendedName>
        <fullName evidence="5">SHSP domain-containing protein</fullName>
    </recommendedName>
</protein>
<dbReference type="InterPro" id="IPR008978">
    <property type="entry name" value="HSP20-like_chaperone"/>
</dbReference>
<sequence length="207" mass="23475">MESIASRTRSKDHKVQEFKPASGWFEDSNCHYLVVDLPGFKIEDIKIQTDRINHVTVSGERPVKDKRSICFEETFKVPENSEIQMTSGRIEDGILTVTVPKRAPTVTEEEEEEEEETEHHEQDLNKESHDEAPKPPESEVTGRKSSGECCPSDEIIKKWGEERSIFRSAMKMLNETKGIVITAVLAFSLGVWVSRKFNSGGHENALE</sequence>
<dbReference type="AlphaFoldDB" id="A0ABD3IQV3"/>
<comment type="caution">
    <text evidence="6">The sequence shown here is derived from an EMBL/GenBank/DDBJ whole genome shotgun (WGS) entry which is preliminary data.</text>
</comment>
<keyword evidence="1" id="KW-0346">Stress response</keyword>
<proteinExistence type="inferred from homology"/>
<accession>A0ABD3IQV3</accession>
<feature type="domain" description="SHSP" evidence="5">
    <location>
        <begin position="13"/>
        <end position="116"/>
    </location>
</feature>
<comment type="similarity">
    <text evidence="2 3">Belongs to the small heat shock protein (HSP20) family.</text>
</comment>
<feature type="compositionally biased region" description="Basic and acidic residues" evidence="4">
    <location>
        <begin position="117"/>
        <end position="146"/>
    </location>
</feature>
<dbReference type="PANTHER" id="PTHR11527">
    <property type="entry name" value="HEAT-SHOCK PROTEIN 20 FAMILY MEMBER"/>
    <property type="match status" value="1"/>
</dbReference>
<dbReference type="EMBL" id="JBJKBG010000011">
    <property type="protein sequence ID" value="KAL3716497.1"/>
    <property type="molecule type" value="Genomic_DNA"/>
</dbReference>
<feature type="region of interest" description="Disordered" evidence="4">
    <location>
        <begin position="95"/>
        <end position="152"/>
    </location>
</feature>
<evidence type="ECO:0000313" key="6">
    <source>
        <dbReference type="EMBL" id="KAL3716497.1"/>
    </source>
</evidence>
<evidence type="ECO:0000256" key="4">
    <source>
        <dbReference type="SAM" id="MobiDB-lite"/>
    </source>
</evidence>
<dbReference type="SUPFAM" id="SSF49764">
    <property type="entry name" value="HSP20-like chaperones"/>
    <property type="match status" value="1"/>
</dbReference>
<evidence type="ECO:0000313" key="7">
    <source>
        <dbReference type="Proteomes" id="UP001634007"/>
    </source>
</evidence>
<dbReference type="Gene3D" id="2.60.40.790">
    <property type="match status" value="1"/>
</dbReference>
<gene>
    <name evidence="6" type="ORF">ACJRO7_008143</name>
</gene>
<dbReference type="Proteomes" id="UP001634007">
    <property type="component" value="Unassembled WGS sequence"/>
</dbReference>
<dbReference type="Pfam" id="PF00011">
    <property type="entry name" value="HSP20"/>
    <property type="match status" value="1"/>
</dbReference>